<dbReference type="GO" id="GO:0030119">
    <property type="term" value="C:AP-type membrane coat adaptor complex"/>
    <property type="evidence" value="ECO:0007669"/>
    <property type="project" value="TreeGrafter"/>
</dbReference>
<accession>A0A058ZD22</accession>
<dbReference type="EMBL" id="KB932202">
    <property type="protein sequence ID" value="KCV71836.1"/>
    <property type="molecule type" value="Genomic_DNA"/>
</dbReference>
<evidence type="ECO:0000313" key="2">
    <source>
        <dbReference type="Proteomes" id="UP000030693"/>
    </source>
</evidence>
<dbReference type="GO" id="GO:0016197">
    <property type="term" value="P:endosomal transport"/>
    <property type="evidence" value="ECO:0007669"/>
    <property type="project" value="InterPro"/>
</dbReference>
<keyword evidence="2" id="KW-1185">Reference proteome</keyword>
<dbReference type="InterPro" id="IPR038741">
    <property type="entry name" value="AP5B1"/>
</dbReference>
<dbReference type="RefSeq" id="XP_009493414.1">
    <property type="nucleotide sequence ID" value="XM_009495139.1"/>
</dbReference>
<dbReference type="Proteomes" id="UP000030693">
    <property type="component" value="Unassembled WGS sequence"/>
</dbReference>
<sequence>MLQMHPSGGSPVLSQAPPHGAMPLNIKGIFEPTGLFHAFHPLPALQQVRPVDRDRYFSECLGYLSQEMINSRTPSRELSNVAECYCIVMVQIQEWAPFVSFSSLFDGLIGCLLKFLPAPRQLEGLAHSAMLSVAAQAMLTLTSLFSFVRDPAAPLALGQVMFPLQPGECLAARRHESLFQRLLATLLAYCTLPLPDSIAWFHQTAVSCLTELERIMPCLLSIHAIPLRDSLARLSTAGASSLVAVLALLMMDISRNALLIMSPTLPDRPLEQPAAREKTGGFFGLGLPSPPSRDTSAHRAAQPPTDQKNFQNFMLSVYRAGQTRAIEACPTFAPALLLALITDFFASDALAPFTPTRVRPLPLARDLNSLAYRLSTHFDPCLLQAHLLLSELLYSFTAQGAAGAGRAPSTATLSYEAEDQLEEAMSSLALRICLFANIPWISIPARVLTLSWLEQLFRRQLSRSRSLELLATIGLPRALPFLLPTSVDPVGIRAAKLRVLLYAFDKACRLGRLPESGPADGGVVPLAGDSEADNQWKLPLASNLLRLLECLDRDLQREALAGAVAGSRAEATTFLRPAMVALFDTLELVVRHFPDFVPTFSIYTVARMIRLPSLTRGVLDFIRRISAGDGPADAGARRFRQTLLSQFVACLRSGSLRMQVEYIPLCTLSLSDRFTDPAPVILSLIGALRLQSSQWWRSQAGADGLLQLARAAIITHATPVPLEAHLPAHQLQAQAEASAEAGARRIRGPLAALLSLLARGHPCAAARADARFLHTLLARLSADRLYSVLSPLVSNLTGSAQETSQSALMTANDIALLLPPTRDDTPEDSNIVIETDVPVLALRRVVCAAGSPAAGPGAWAGLLFEDRSGADSGTPAVLDYLRSINGPGRRSVSLTLEVQMQANALALALAKFSDPEATTEELQATESLAPMGKLFAARIGLSQAHTNISHIGGDARPTGRVQAQPAILHQPVELELPYLEETRHTAEASPYSTSTYARVSLPISAPSPFSLAACILSSSTVDGRTLLGPVTILPTLFDATPGTGSTMLAAGSPDADRMDTAASLELHFEDLCRPLGFEPSALAPIFDHLWHWLGSLLLSDLDASRSFEAGPSSQCSFSAISDSHPGIEPYEAIVRVSQKNLPMLLRFLSPYAVPRETHGSEPAGGAATSDYLVALPPRYHLLLRVDTPAKADSGNLLAVAPPLPQAAGDRLAVRVRTDHPAILVHATSFLKR</sequence>
<protein>
    <submittedName>
        <fullName evidence="1">Uncharacterized protein</fullName>
    </submittedName>
</protein>
<name>A0A058ZD22_FONAL</name>
<proteinExistence type="predicted"/>
<dbReference type="AlphaFoldDB" id="A0A058ZD22"/>
<evidence type="ECO:0000313" key="1">
    <source>
        <dbReference type="EMBL" id="KCV71836.1"/>
    </source>
</evidence>
<reference evidence="1" key="1">
    <citation type="submission" date="2013-04" db="EMBL/GenBank/DDBJ databases">
        <title>The Genome Sequence of Fonticula alba ATCC 38817.</title>
        <authorList>
            <consortium name="The Broad Institute Genomics Platform"/>
            <person name="Russ C."/>
            <person name="Cuomo C."/>
            <person name="Burger G."/>
            <person name="Gray M.W."/>
            <person name="Holland P.W.H."/>
            <person name="King N."/>
            <person name="Lang F.B.F."/>
            <person name="Roger A.J."/>
            <person name="Ruiz-Trillo I."/>
            <person name="Brown M."/>
            <person name="Walker B."/>
            <person name="Young S."/>
            <person name="Zeng Q."/>
            <person name="Gargeya S."/>
            <person name="Fitzgerald M."/>
            <person name="Haas B."/>
            <person name="Abouelleil A."/>
            <person name="Allen A.W."/>
            <person name="Alvarado L."/>
            <person name="Arachchi H.M."/>
            <person name="Berlin A.M."/>
            <person name="Chapman S.B."/>
            <person name="Gainer-Dewar J."/>
            <person name="Goldberg J."/>
            <person name="Griggs A."/>
            <person name="Gujja S."/>
            <person name="Hansen M."/>
            <person name="Howarth C."/>
            <person name="Imamovic A."/>
            <person name="Ireland A."/>
            <person name="Larimer J."/>
            <person name="McCowan C."/>
            <person name="Murphy C."/>
            <person name="Pearson M."/>
            <person name="Poon T.W."/>
            <person name="Priest M."/>
            <person name="Roberts A."/>
            <person name="Saif S."/>
            <person name="Shea T."/>
            <person name="Sisk P."/>
            <person name="Sykes S."/>
            <person name="Wortman J."/>
            <person name="Nusbaum C."/>
            <person name="Birren B."/>
        </authorList>
    </citation>
    <scope>NUCLEOTIDE SEQUENCE [LARGE SCALE GENOMIC DNA]</scope>
    <source>
        <strain evidence="1">ATCC 38817</strain>
    </source>
</reference>
<dbReference type="PANTHER" id="PTHR34033:SF1">
    <property type="entry name" value="AP-5 COMPLEX SUBUNIT BETA-1"/>
    <property type="match status" value="1"/>
</dbReference>
<dbReference type="GeneID" id="20525979"/>
<dbReference type="PANTHER" id="PTHR34033">
    <property type="entry name" value="AP-5 COMPLEX SUBUNIT BETA-1"/>
    <property type="match status" value="1"/>
</dbReference>
<organism evidence="1">
    <name type="scientific">Fonticula alba</name>
    <name type="common">Slime mold</name>
    <dbReference type="NCBI Taxonomy" id="691883"/>
    <lineage>
        <taxon>Eukaryota</taxon>
        <taxon>Rotosphaerida</taxon>
        <taxon>Fonticulaceae</taxon>
        <taxon>Fonticula</taxon>
    </lineage>
</organism>
<gene>
    <name evidence="1" type="ORF">H696_01254</name>
</gene>